<dbReference type="VEuPathDB" id="FungiDB:BDEG_26248"/>
<proteinExistence type="inferred from homology"/>
<dbReference type="AlphaFoldDB" id="A0A177WSH1"/>
<sequence>MVSSSEQDCTSQEHNRCLYASHPMFSLNERRSRDSASGTLKKDQHTILLLQAETTQRVWADFSTVEQAMEELISYFEHSLKEKAPNKLTLKYQIADFNRYIDTTPDIGCLVFDHETKSYVPHDKTWIKKQVFTMLRGIVVNK</sequence>
<evidence type="ECO:0000313" key="3">
    <source>
        <dbReference type="Proteomes" id="UP000077115"/>
    </source>
</evidence>
<dbReference type="OrthoDB" id="7887808at2759"/>
<evidence type="ECO:0000256" key="1">
    <source>
        <dbReference type="ARBA" id="ARBA00007491"/>
    </source>
</evidence>
<gene>
    <name evidence="2" type="ORF">BDEG_26248</name>
</gene>
<dbReference type="InterPro" id="IPR035912">
    <property type="entry name" value="EHR_sf"/>
</dbReference>
<dbReference type="Pfam" id="PF01133">
    <property type="entry name" value="ER"/>
    <property type="match status" value="1"/>
</dbReference>
<dbReference type="Gene3D" id="3.30.2260.10">
    <property type="entry name" value="Enhancer of rudimentary"/>
    <property type="match status" value="1"/>
</dbReference>
<dbReference type="STRING" id="403673.A0A177WSH1"/>
<dbReference type="PANTHER" id="PTHR12373:SF0">
    <property type="entry name" value="ENHANCER OF RUDIMENTARY HOMOLOG"/>
    <property type="match status" value="1"/>
</dbReference>
<dbReference type="Proteomes" id="UP000077115">
    <property type="component" value="Unassembled WGS sequence"/>
</dbReference>
<accession>A0A177WSH1</accession>
<comment type="similarity">
    <text evidence="1">Belongs to the E(R) family.</text>
</comment>
<reference evidence="2 3" key="1">
    <citation type="submission" date="2006-10" db="EMBL/GenBank/DDBJ databases">
        <title>The Genome Sequence of Batrachochytrium dendrobatidis JEL423.</title>
        <authorList>
            <consortium name="The Broad Institute Genome Sequencing Platform"/>
            <person name="Birren B."/>
            <person name="Lander E."/>
            <person name="Galagan J."/>
            <person name="Cuomo C."/>
            <person name="Devon K."/>
            <person name="Jaffe D."/>
            <person name="Butler J."/>
            <person name="Alvarez P."/>
            <person name="Gnerre S."/>
            <person name="Grabherr M."/>
            <person name="Kleber M."/>
            <person name="Mauceli E."/>
            <person name="Brockman W."/>
            <person name="Young S."/>
            <person name="LaButti K."/>
            <person name="Sykes S."/>
            <person name="DeCaprio D."/>
            <person name="Crawford M."/>
            <person name="Koehrsen M."/>
            <person name="Engels R."/>
            <person name="Montgomery P."/>
            <person name="Pearson M."/>
            <person name="Howarth C."/>
            <person name="Larson L."/>
            <person name="White J."/>
            <person name="O'Leary S."/>
            <person name="Kodira C."/>
            <person name="Zeng Q."/>
            <person name="Yandava C."/>
            <person name="Alvarado L."/>
            <person name="Longcore J."/>
            <person name="James T."/>
        </authorList>
    </citation>
    <scope>NUCLEOTIDE SEQUENCE [LARGE SCALE GENOMIC DNA]</scope>
    <source>
        <strain evidence="2 3">JEL423</strain>
    </source>
</reference>
<dbReference type="InterPro" id="IPR000781">
    <property type="entry name" value="ERH"/>
</dbReference>
<name>A0A177WSH1_BATDL</name>
<evidence type="ECO:0000313" key="2">
    <source>
        <dbReference type="EMBL" id="OAJ42842.1"/>
    </source>
</evidence>
<protein>
    <recommendedName>
        <fullName evidence="4">Enhancer of rudimentary homolog</fullName>
    </recommendedName>
</protein>
<dbReference type="PANTHER" id="PTHR12373">
    <property type="entry name" value="ENHANCER OF RUDIMENTARY ERH"/>
    <property type="match status" value="1"/>
</dbReference>
<dbReference type="eggNOG" id="KOG1766">
    <property type="taxonomic scope" value="Eukaryota"/>
</dbReference>
<dbReference type="SUPFAM" id="SSF143875">
    <property type="entry name" value="ERH-like"/>
    <property type="match status" value="1"/>
</dbReference>
<organism evidence="2 3">
    <name type="scientific">Batrachochytrium dendrobatidis (strain JEL423)</name>
    <dbReference type="NCBI Taxonomy" id="403673"/>
    <lineage>
        <taxon>Eukaryota</taxon>
        <taxon>Fungi</taxon>
        <taxon>Fungi incertae sedis</taxon>
        <taxon>Chytridiomycota</taxon>
        <taxon>Chytridiomycota incertae sedis</taxon>
        <taxon>Chytridiomycetes</taxon>
        <taxon>Rhizophydiales</taxon>
        <taxon>Rhizophydiales incertae sedis</taxon>
        <taxon>Batrachochytrium</taxon>
    </lineage>
</organism>
<dbReference type="EMBL" id="DS022308">
    <property type="protein sequence ID" value="OAJ42842.1"/>
    <property type="molecule type" value="Genomic_DNA"/>
</dbReference>
<evidence type="ECO:0008006" key="4">
    <source>
        <dbReference type="Google" id="ProtNLM"/>
    </source>
</evidence>
<reference evidence="2 3" key="2">
    <citation type="submission" date="2016-05" db="EMBL/GenBank/DDBJ databases">
        <title>Lineage-specific infection strategies underlie the spectrum of fungal disease in amphibians.</title>
        <authorList>
            <person name="Cuomo C.A."/>
            <person name="Farrer R.A."/>
            <person name="James T."/>
            <person name="Longcore J."/>
            <person name="Birren B."/>
        </authorList>
    </citation>
    <scope>NUCLEOTIDE SEQUENCE [LARGE SCALE GENOMIC DNA]</scope>
    <source>
        <strain evidence="2 3">JEL423</strain>
    </source>
</reference>